<organism evidence="1">
    <name type="scientific">Medicago truncatula</name>
    <name type="common">Barrel medic</name>
    <name type="synonym">Medicago tribuloides</name>
    <dbReference type="NCBI Taxonomy" id="3880"/>
    <lineage>
        <taxon>Eukaryota</taxon>
        <taxon>Viridiplantae</taxon>
        <taxon>Streptophyta</taxon>
        <taxon>Embryophyta</taxon>
        <taxon>Tracheophyta</taxon>
        <taxon>Spermatophyta</taxon>
        <taxon>Magnoliopsida</taxon>
        <taxon>eudicotyledons</taxon>
        <taxon>Gunneridae</taxon>
        <taxon>Pentapetalae</taxon>
        <taxon>rosids</taxon>
        <taxon>fabids</taxon>
        <taxon>Fabales</taxon>
        <taxon>Fabaceae</taxon>
        <taxon>Papilionoideae</taxon>
        <taxon>50 kb inversion clade</taxon>
        <taxon>NPAAA clade</taxon>
        <taxon>Hologalegina</taxon>
        <taxon>IRL clade</taxon>
        <taxon>Trifolieae</taxon>
        <taxon>Medicago</taxon>
    </lineage>
</organism>
<dbReference type="AlphaFoldDB" id="A0A396IQV8"/>
<dbReference type="EMBL" id="PSQE01000003">
    <property type="protein sequence ID" value="RHN66315.1"/>
    <property type="molecule type" value="Genomic_DNA"/>
</dbReference>
<reference evidence="1" key="1">
    <citation type="journal article" date="2018" name="Nat. Plants">
        <title>Whole-genome landscape of Medicago truncatula symbiotic genes.</title>
        <authorList>
            <person name="Pecrix Y."/>
            <person name="Gamas P."/>
            <person name="Carrere S."/>
        </authorList>
    </citation>
    <scope>NUCLEOTIDE SEQUENCE</scope>
    <source>
        <tissue evidence="1">Leaves</tissue>
    </source>
</reference>
<proteinExistence type="predicted"/>
<name>A0A396IQV8_MEDTR</name>
<comment type="caution">
    <text evidence="1">The sequence shown here is derived from an EMBL/GenBank/DDBJ whole genome shotgun (WGS) entry which is preliminary data.</text>
</comment>
<gene>
    <name evidence="1" type="ORF">MtrunA17_Chr3g0089561</name>
</gene>
<dbReference type="Gramene" id="rna14272">
    <property type="protein sequence ID" value="RHN66315.1"/>
    <property type="gene ID" value="gene14272"/>
</dbReference>
<protein>
    <submittedName>
        <fullName evidence="1">Uncharacterized protein</fullName>
    </submittedName>
</protein>
<accession>A0A396IQV8</accession>
<evidence type="ECO:0000313" key="1">
    <source>
        <dbReference type="EMBL" id="RHN66315.1"/>
    </source>
</evidence>
<dbReference type="Proteomes" id="UP000265566">
    <property type="component" value="Chromosome 3"/>
</dbReference>
<sequence length="49" mass="5463">MNKLGIKDNVLKLLERLGWVDMLKPMRGTSVMRWASQMGGSSTTLGIKI</sequence>